<organism evidence="1 2">
    <name type="scientific">Schleiferia thermophila</name>
    <dbReference type="NCBI Taxonomy" id="884107"/>
    <lineage>
        <taxon>Bacteria</taxon>
        <taxon>Pseudomonadati</taxon>
        <taxon>Bacteroidota</taxon>
        <taxon>Flavobacteriia</taxon>
        <taxon>Flavobacteriales</taxon>
        <taxon>Schleiferiaceae</taxon>
        <taxon>Schleiferia</taxon>
    </lineage>
</organism>
<proteinExistence type="predicted"/>
<sequence length="137" mass="16425">MTDENRYRLRIDSQIVGYKRVLNENYEFYSRNGLWWTGHPLYYKQIDEFCGLRDINNQLLYELDIVEYKIDPDLPVRKGVILWNRKEKEFCIKDLEDTGYFPVEVNGVQIFSSRSLKFHSFLFINPDIMEALGIVDE</sequence>
<name>A0A369ABT0_9FLAO</name>
<dbReference type="RefSeq" id="WP_114365856.1">
    <property type="nucleotide sequence ID" value="NZ_BHZF01000001.1"/>
</dbReference>
<dbReference type="EMBL" id="QPJS01000001">
    <property type="protein sequence ID" value="RCX05547.1"/>
    <property type="molecule type" value="Genomic_DNA"/>
</dbReference>
<comment type="caution">
    <text evidence="1">The sequence shown here is derived from an EMBL/GenBank/DDBJ whole genome shotgun (WGS) entry which is preliminary data.</text>
</comment>
<keyword evidence="2" id="KW-1185">Reference proteome</keyword>
<dbReference type="AlphaFoldDB" id="A0A369ABT0"/>
<gene>
    <name evidence="1" type="ORF">DES35_101834</name>
</gene>
<accession>A0A369ABT0</accession>
<evidence type="ECO:0008006" key="3">
    <source>
        <dbReference type="Google" id="ProtNLM"/>
    </source>
</evidence>
<dbReference type="Proteomes" id="UP000253517">
    <property type="component" value="Unassembled WGS sequence"/>
</dbReference>
<dbReference type="SUPFAM" id="SSF159006">
    <property type="entry name" value="YopX-like"/>
    <property type="match status" value="1"/>
</dbReference>
<evidence type="ECO:0000313" key="1">
    <source>
        <dbReference type="EMBL" id="RCX05547.1"/>
    </source>
</evidence>
<reference evidence="1 2" key="1">
    <citation type="submission" date="2018-07" db="EMBL/GenBank/DDBJ databases">
        <title>Genomic Encyclopedia of Type Strains, Phase IV (KMG-IV): sequencing the most valuable type-strain genomes for metagenomic binning, comparative biology and taxonomic classification.</title>
        <authorList>
            <person name="Goeker M."/>
        </authorList>
    </citation>
    <scope>NUCLEOTIDE SEQUENCE [LARGE SCALE GENOMIC DNA]</scope>
    <source>
        <strain evidence="1 2">DSM 21410</strain>
    </source>
</reference>
<protein>
    <recommendedName>
        <fullName evidence="3">YopX protein domain-containing protein</fullName>
    </recommendedName>
</protein>
<evidence type="ECO:0000313" key="2">
    <source>
        <dbReference type="Proteomes" id="UP000253517"/>
    </source>
</evidence>